<sequence length="413" mass="45083">MKRVVQLTTYPLRSPRHGGQLRCAAIRARYRDAGIDVRTIAVMHEDTYRGEREADDIGLAAAFPGWNAALSRFTDLQTGDALAGDERAFREFAARMAQAQPDAIQLEQPWLYPAVRRWLDECLPRDAARPLLVYSSQNIEWKLKRDEMPAGFADPRAYAREVARVEALERAVVAAADLVVACTDEELAELRAADASPTRRAWVTAHNAIAPFAFDTERVAAMERRLGLRRYPLFVGSAHPPNVEGFWQMLAPSLAFLRPGEKIVVAGGVGHVLRQHRRFLAWSGINEPRLAVLGEVPHEDLVALLGGAGAILLPITTGGGSNLKTAEAIYSGRPVLATPHALRGYGDARHWPTITVAAEADAFRRALRALLDGAAPEAGADHAARREEVTWAHALAPLAEAIARLVARGPARA</sequence>
<name>A0A4V2S2N6_9GAMM</name>
<dbReference type="Pfam" id="PF13692">
    <property type="entry name" value="Glyco_trans_1_4"/>
    <property type="match status" value="1"/>
</dbReference>
<gene>
    <name evidence="1" type="ORF">EV148_10379</name>
</gene>
<dbReference type="Gene3D" id="3.40.50.2000">
    <property type="entry name" value="Glycogen Phosphorylase B"/>
    <property type="match status" value="1"/>
</dbReference>
<keyword evidence="1" id="KW-0808">Transferase</keyword>
<dbReference type="AlphaFoldDB" id="A0A4V2S2N6"/>
<proteinExistence type="predicted"/>
<protein>
    <submittedName>
        <fullName evidence="1">Glycosyl transferase family 4</fullName>
    </submittedName>
</protein>
<accession>A0A4V2S2N6</accession>
<evidence type="ECO:0000313" key="2">
    <source>
        <dbReference type="Proteomes" id="UP000294862"/>
    </source>
</evidence>
<dbReference type="EMBL" id="SLWQ01000003">
    <property type="protein sequence ID" value="TCO41160.1"/>
    <property type="molecule type" value="Genomic_DNA"/>
</dbReference>
<comment type="caution">
    <text evidence="1">The sequence shown here is derived from an EMBL/GenBank/DDBJ whole genome shotgun (WGS) entry which is preliminary data.</text>
</comment>
<evidence type="ECO:0000313" key="1">
    <source>
        <dbReference type="EMBL" id="TCO41160.1"/>
    </source>
</evidence>
<dbReference type="RefSeq" id="WP_131995787.1">
    <property type="nucleotide sequence ID" value="NZ_SLWQ01000003.1"/>
</dbReference>
<keyword evidence="2" id="KW-1185">Reference proteome</keyword>
<reference evidence="1 2" key="1">
    <citation type="journal article" date="2015" name="Stand. Genomic Sci.">
        <title>Genomic Encyclopedia of Bacterial and Archaeal Type Strains, Phase III: the genomes of soil and plant-associated and newly described type strains.</title>
        <authorList>
            <person name="Whitman W.B."/>
            <person name="Woyke T."/>
            <person name="Klenk H.P."/>
            <person name="Zhou Y."/>
            <person name="Lilburn T.G."/>
            <person name="Beck B.J."/>
            <person name="De Vos P."/>
            <person name="Vandamme P."/>
            <person name="Eisen J.A."/>
            <person name="Garrity G."/>
            <person name="Hugenholtz P."/>
            <person name="Kyrpides N.C."/>
        </authorList>
    </citation>
    <scope>NUCLEOTIDE SEQUENCE [LARGE SCALE GENOMIC DNA]</scope>
    <source>
        <strain evidence="1 2">A3</strain>
    </source>
</reference>
<dbReference type="GO" id="GO:0016740">
    <property type="term" value="F:transferase activity"/>
    <property type="evidence" value="ECO:0007669"/>
    <property type="project" value="UniProtKB-KW"/>
</dbReference>
<dbReference type="Proteomes" id="UP000294862">
    <property type="component" value="Unassembled WGS sequence"/>
</dbReference>
<dbReference type="SUPFAM" id="SSF53756">
    <property type="entry name" value="UDP-Glycosyltransferase/glycogen phosphorylase"/>
    <property type="match status" value="1"/>
</dbReference>
<dbReference type="OrthoDB" id="9816564at2"/>
<organism evidence="1 2">
    <name type="scientific">Dokdonella fugitiva</name>
    <dbReference type="NCBI Taxonomy" id="328517"/>
    <lineage>
        <taxon>Bacteria</taxon>
        <taxon>Pseudomonadati</taxon>
        <taxon>Pseudomonadota</taxon>
        <taxon>Gammaproteobacteria</taxon>
        <taxon>Lysobacterales</taxon>
        <taxon>Rhodanobacteraceae</taxon>
        <taxon>Dokdonella</taxon>
    </lineage>
</organism>